<keyword evidence="3" id="KW-1185">Reference proteome</keyword>
<sequence length="837" mass="96560">MTLSEEKADDDVMKIAKKICSQLQSEDRKQRKRALKEFQDFITKENISDHNLRNIFNETQVYFVNTLRDKSEEVREAGVEFLKFLIIDILPINDFYLTYVFPAMVERIGSVELIEDSEEIRLCLLLLLSEIICKYSNTQQLKPFLNDSVTILCETVKDKFPAIKEKSCQCIVFLAKGLPKDFHLQAESLIKPVLTCFNHQRYKVRDEGIKCIGEILMHCTYKAVDMVMVPMAEKLFDQIPVVRRTVAQVATKWLTEYRDRYSYFHKILPLLLTGLNDEVPETREEAIKNWKIVGKQYQEENEKDLKDEMDFLIEPPKYYFPQLTRPSLGCRVLVQRHVGKIAPAIANELQSWQADVRFRCSQLLCAIVLHSENLLTMHLQSILPAMFSTARDEDNRVVENIIRASEIIGLFVPFDSWSKLVLPQIENSPHYGHITVLRSLIQGCPKDLIWSSLEQITDVLKEDAICCSRKKKFQNEMIKCVEAICLKYQEKENSEVGYHLFKIMLSAIALRDVENMHINIELLDKLSIALNLESTEKLWQIYLKKLLKEINADPASWTMFTAQCCLFDVILSSSGVALGENLNDVLSILREVLDTSTDAECRLKIFLALTVAFEHKETTFKNSTNLAQFFEQLINDVFVPSLVWHAGRTAEAMRTMVTTCLKTSLSPTTDVDLFADGNTLKPLLDKLVPLLLSLMEDAAWKSRLLAIECMVLLKQNAVQKNIWDVDNLIKVYPEMIKRLDDPTEKVREGSTRALRQIFEDCPEDFKAQHYKAHHELIIDTLLVHFDDDEDHVQELITDVLKIMAEINKELLVTKLNRVKPLLRNQKGSDNILKCIEL</sequence>
<dbReference type="PANTHER" id="PTHR16216">
    <property type="entry name" value="DYNEIN ASSEMBLY FACTOR 5, AXONEMAL"/>
    <property type="match status" value="1"/>
</dbReference>
<dbReference type="PANTHER" id="PTHR16216:SF2">
    <property type="entry name" value="DYNEIN AXONEMAL ASSEMBLY FACTOR 5"/>
    <property type="match status" value="1"/>
</dbReference>
<dbReference type="GO" id="GO:0045505">
    <property type="term" value="F:dynein intermediate chain binding"/>
    <property type="evidence" value="ECO:0007669"/>
    <property type="project" value="TreeGrafter"/>
</dbReference>
<dbReference type="Gene3D" id="1.25.10.10">
    <property type="entry name" value="Leucine-rich Repeat Variant"/>
    <property type="match status" value="4"/>
</dbReference>
<dbReference type="GO" id="GO:0005737">
    <property type="term" value="C:cytoplasm"/>
    <property type="evidence" value="ECO:0007669"/>
    <property type="project" value="TreeGrafter"/>
</dbReference>
<accession>A0AAW1US00</accession>
<dbReference type="InterPro" id="IPR057978">
    <property type="entry name" value="TPR_DAAF5"/>
</dbReference>
<dbReference type="InterPro" id="IPR016024">
    <property type="entry name" value="ARM-type_fold"/>
</dbReference>
<dbReference type="InterPro" id="IPR056497">
    <property type="entry name" value="HEAT_DAAF5"/>
</dbReference>
<dbReference type="GO" id="GO:0036159">
    <property type="term" value="P:inner dynein arm assembly"/>
    <property type="evidence" value="ECO:0007669"/>
    <property type="project" value="TreeGrafter"/>
</dbReference>
<dbReference type="GO" id="GO:0036158">
    <property type="term" value="P:outer dynein arm assembly"/>
    <property type="evidence" value="ECO:0007669"/>
    <property type="project" value="TreeGrafter"/>
</dbReference>
<gene>
    <name evidence="2" type="ORF">WA026_001787</name>
</gene>
<evidence type="ECO:0000259" key="1">
    <source>
        <dbReference type="SMART" id="SM01349"/>
    </source>
</evidence>
<dbReference type="InterPro" id="IPR052623">
    <property type="entry name" value="DAAF5"/>
</dbReference>
<evidence type="ECO:0000313" key="2">
    <source>
        <dbReference type="EMBL" id="KAK9883614.1"/>
    </source>
</evidence>
<comment type="caution">
    <text evidence="2">The sequence shown here is derived from an EMBL/GenBank/DDBJ whole genome shotgun (WGS) entry which is preliminary data.</text>
</comment>
<dbReference type="InterPro" id="IPR011989">
    <property type="entry name" value="ARM-like"/>
</dbReference>
<proteinExistence type="predicted"/>
<dbReference type="SUPFAM" id="SSF48371">
    <property type="entry name" value="ARM repeat"/>
    <property type="match status" value="2"/>
</dbReference>
<dbReference type="Pfam" id="PF25757">
    <property type="entry name" value="TPR_DNAAF5"/>
    <property type="match status" value="1"/>
</dbReference>
<name>A0AAW1US00_9CUCU</name>
<dbReference type="Proteomes" id="UP001431783">
    <property type="component" value="Unassembled WGS sequence"/>
</dbReference>
<evidence type="ECO:0000313" key="3">
    <source>
        <dbReference type="Proteomes" id="UP001431783"/>
    </source>
</evidence>
<dbReference type="InterPro" id="IPR034085">
    <property type="entry name" value="TOG"/>
</dbReference>
<dbReference type="Pfam" id="PF24573">
    <property type="entry name" value="HEAT_DAAF5"/>
    <property type="match status" value="1"/>
</dbReference>
<dbReference type="EMBL" id="JARQZJ010000091">
    <property type="protein sequence ID" value="KAK9883614.1"/>
    <property type="molecule type" value="Genomic_DNA"/>
</dbReference>
<protein>
    <recommendedName>
        <fullName evidence="1">TOG domain-containing protein</fullName>
    </recommendedName>
</protein>
<dbReference type="AlphaFoldDB" id="A0AAW1US00"/>
<dbReference type="GO" id="GO:0003341">
    <property type="term" value="P:cilium movement"/>
    <property type="evidence" value="ECO:0007669"/>
    <property type="project" value="TreeGrafter"/>
</dbReference>
<organism evidence="2 3">
    <name type="scientific">Henosepilachna vigintioctopunctata</name>
    <dbReference type="NCBI Taxonomy" id="420089"/>
    <lineage>
        <taxon>Eukaryota</taxon>
        <taxon>Metazoa</taxon>
        <taxon>Ecdysozoa</taxon>
        <taxon>Arthropoda</taxon>
        <taxon>Hexapoda</taxon>
        <taxon>Insecta</taxon>
        <taxon>Pterygota</taxon>
        <taxon>Neoptera</taxon>
        <taxon>Endopterygota</taxon>
        <taxon>Coleoptera</taxon>
        <taxon>Polyphaga</taxon>
        <taxon>Cucujiformia</taxon>
        <taxon>Coccinelloidea</taxon>
        <taxon>Coccinellidae</taxon>
        <taxon>Epilachninae</taxon>
        <taxon>Epilachnini</taxon>
        <taxon>Henosepilachna</taxon>
    </lineage>
</organism>
<reference evidence="2 3" key="1">
    <citation type="submission" date="2023-03" db="EMBL/GenBank/DDBJ databases">
        <title>Genome insight into feeding habits of ladybird beetles.</title>
        <authorList>
            <person name="Li H.-S."/>
            <person name="Huang Y.-H."/>
            <person name="Pang H."/>
        </authorList>
    </citation>
    <scope>NUCLEOTIDE SEQUENCE [LARGE SCALE GENOMIC DNA]</scope>
    <source>
        <strain evidence="2">SYSU_2023b</strain>
        <tissue evidence="2">Whole body</tissue>
    </source>
</reference>
<feature type="domain" description="TOG" evidence="1">
    <location>
        <begin position="4"/>
        <end position="252"/>
    </location>
</feature>
<dbReference type="SMART" id="SM01349">
    <property type="entry name" value="TOG"/>
    <property type="match status" value="1"/>
</dbReference>